<comment type="caution">
    <text evidence="1">The sequence shown here is derived from an EMBL/GenBank/DDBJ whole genome shotgun (WGS) entry which is preliminary data.</text>
</comment>
<dbReference type="Proteomes" id="UP001206067">
    <property type="component" value="Unassembled WGS sequence"/>
</dbReference>
<reference evidence="1 2" key="1">
    <citation type="submission" date="2022-08" db="EMBL/GenBank/DDBJ databases">
        <title>Polyphasic taxonomy analysis of Qipengyuania sp.RS5-5.</title>
        <authorList>
            <person name="Xamxidin M."/>
            <person name="Wu M."/>
        </authorList>
    </citation>
    <scope>NUCLEOTIDE SEQUENCE [LARGE SCALE GENOMIC DNA]</scope>
    <source>
        <strain evidence="1 2">RS5-5</strain>
    </source>
</reference>
<keyword evidence="2" id="KW-1185">Reference proteome</keyword>
<evidence type="ECO:0000313" key="2">
    <source>
        <dbReference type="Proteomes" id="UP001206067"/>
    </source>
</evidence>
<evidence type="ECO:0000313" key="1">
    <source>
        <dbReference type="EMBL" id="MCR2833821.1"/>
    </source>
</evidence>
<sequence length="167" mass="19549">MESFLFDQKVTVRLKPKYAEDTRELIRMLAADDRDGRTRRASIYEWLDCERPILEMFHGFYHRLRVEGPATRVSPEVIFPMGSTLYSRGVCARLDPIQTKRLEERLRSAMDAEFSRWIDEHHLRQDEPCIEIALDRPAADLVAEEQIDAWLAGRSPDQPVDWTKSDD</sequence>
<protein>
    <submittedName>
        <fullName evidence="1">Uncharacterized protein</fullName>
    </submittedName>
</protein>
<accession>A0ABT1XS90</accession>
<dbReference type="RefSeq" id="WP_257595600.1">
    <property type="nucleotide sequence ID" value="NZ_JANKHH010000004.1"/>
</dbReference>
<name>A0ABT1XS90_9SPHN</name>
<dbReference type="EMBL" id="JANKHH010000004">
    <property type="protein sequence ID" value="MCR2833821.1"/>
    <property type="molecule type" value="Genomic_DNA"/>
</dbReference>
<gene>
    <name evidence="1" type="ORF">NSO95_07670</name>
</gene>
<organism evidence="1 2">
    <name type="scientific">Parerythrobacter lacustris</name>
    <dbReference type="NCBI Taxonomy" id="2969984"/>
    <lineage>
        <taxon>Bacteria</taxon>
        <taxon>Pseudomonadati</taxon>
        <taxon>Pseudomonadota</taxon>
        <taxon>Alphaproteobacteria</taxon>
        <taxon>Sphingomonadales</taxon>
        <taxon>Erythrobacteraceae</taxon>
        <taxon>Parerythrobacter</taxon>
    </lineage>
</organism>
<proteinExistence type="predicted"/>